<dbReference type="InterPro" id="IPR001254">
    <property type="entry name" value="Trypsin_dom"/>
</dbReference>
<dbReference type="SMART" id="SM00020">
    <property type="entry name" value="Tryp_SPc"/>
    <property type="match status" value="1"/>
</dbReference>
<name>Q95W22_ANTGR</name>
<dbReference type="PROSITE" id="PS50240">
    <property type="entry name" value="TRYPSIN_DOM"/>
    <property type="match status" value="1"/>
</dbReference>
<sequence>TAAHCACNNNKPRDAKAYSIQYGLTEITTDSIQTRNVKKINCNEFDSDKIINDCAVIELEESLPKDDTWKPVIIANEFSTEKPQTGVIIGWGKTGQNDPISRKLQKLEVEIYDDETCAQKMDNKHHICFGAMNGGACNGDSGG</sequence>
<dbReference type="InterPro" id="IPR009003">
    <property type="entry name" value="Peptidase_S1_PA"/>
</dbReference>
<feature type="non-terminal residue" evidence="3">
    <location>
        <position position="1"/>
    </location>
</feature>
<organism evidence="3">
    <name type="scientific">Anthonomus grandis</name>
    <name type="common">Mexican cotton boll weevil</name>
    <name type="synonym">Anthonomus thurberiae</name>
    <dbReference type="NCBI Taxonomy" id="7044"/>
    <lineage>
        <taxon>Eukaryota</taxon>
        <taxon>Metazoa</taxon>
        <taxon>Ecdysozoa</taxon>
        <taxon>Arthropoda</taxon>
        <taxon>Hexapoda</taxon>
        <taxon>Insecta</taxon>
        <taxon>Pterygota</taxon>
        <taxon>Neoptera</taxon>
        <taxon>Endopterygota</taxon>
        <taxon>Coleoptera</taxon>
        <taxon>Polyphaga</taxon>
        <taxon>Cucujiformia</taxon>
        <taxon>Curculionidae</taxon>
        <taxon>Curculioninae</taxon>
        <taxon>Anthonomini</taxon>
        <taxon>Anthonomus</taxon>
    </lineage>
</organism>
<dbReference type="AlphaFoldDB" id="Q95W22"/>
<reference evidence="3" key="2">
    <citation type="journal article" date="2004" name="Insect Biochem. Mol. Biol.">
        <title>A diverse family of serine proteinase genes expressed in cotton boll weevil (Anthonomus grandis): implications for the design of pest-resistant transgenic cotton plants.</title>
        <authorList>
            <person name="Oliveira-Neto O.B."/>
            <person name="Batista J.A."/>
            <person name="Rigden D.J."/>
            <person name="Fragoso R.R."/>
            <person name="Silva R.O."/>
            <person name="Gomes E.A."/>
            <person name="Franco O.L."/>
            <person name="Dias S.C."/>
            <person name="Cordeiro C.M."/>
            <person name="Monnerat R.G."/>
            <person name="Grossi-De-Sa M.F."/>
        </authorList>
    </citation>
    <scope>NUCLEOTIDE SEQUENCE</scope>
</reference>
<dbReference type="GO" id="GO:0006508">
    <property type="term" value="P:proteolysis"/>
    <property type="evidence" value="ECO:0007669"/>
    <property type="project" value="UniProtKB-KW"/>
</dbReference>
<keyword evidence="3" id="KW-0645">Protease</keyword>
<reference evidence="3" key="1">
    <citation type="submission" date="2001-05" db="EMBL/GenBank/DDBJ databases">
        <authorList>
            <person name="Oliveira Neto O.B."/>
            <person name="Batista J.A.N."/>
            <person name="Grossi de Sa M.F."/>
        </authorList>
    </citation>
    <scope>NUCLEOTIDE SEQUENCE</scope>
</reference>
<dbReference type="InterPro" id="IPR043504">
    <property type="entry name" value="Peptidase_S1_PA_chymotrypsin"/>
</dbReference>
<dbReference type="Gene3D" id="2.40.10.10">
    <property type="entry name" value="Trypsin-like serine proteases"/>
    <property type="match status" value="1"/>
</dbReference>
<evidence type="ECO:0000313" key="3">
    <source>
        <dbReference type="EMBL" id="AAK97411.1"/>
    </source>
</evidence>
<dbReference type="SUPFAM" id="SSF50494">
    <property type="entry name" value="Trypsin-like serine proteases"/>
    <property type="match status" value="1"/>
</dbReference>
<evidence type="ECO:0000256" key="1">
    <source>
        <dbReference type="ARBA" id="ARBA00023157"/>
    </source>
</evidence>
<dbReference type="PANTHER" id="PTHR24252">
    <property type="entry name" value="ACROSIN-RELATED"/>
    <property type="match status" value="1"/>
</dbReference>
<protein>
    <submittedName>
        <fullName evidence="3">Serine protease-like protein</fullName>
    </submittedName>
</protein>
<keyword evidence="1" id="KW-1015">Disulfide bond</keyword>
<feature type="domain" description="Peptidase S1" evidence="2">
    <location>
        <begin position="1"/>
        <end position="143"/>
    </location>
</feature>
<keyword evidence="3" id="KW-0378">Hydrolase</keyword>
<dbReference type="EMBL" id="AF377991">
    <property type="protein sequence ID" value="AAK97411.1"/>
    <property type="molecule type" value="mRNA"/>
</dbReference>
<feature type="non-terminal residue" evidence="3">
    <location>
        <position position="143"/>
    </location>
</feature>
<dbReference type="PANTHER" id="PTHR24252:SF7">
    <property type="entry name" value="HYALIN"/>
    <property type="match status" value="1"/>
</dbReference>
<accession>Q95W22</accession>
<evidence type="ECO:0000259" key="2">
    <source>
        <dbReference type="PROSITE" id="PS50240"/>
    </source>
</evidence>
<proteinExistence type="evidence at transcript level"/>
<dbReference type="Pfam" id="PF00089">
    <property type="entry name" value="Trypsin"/>
    <property type="match status" value="1"/>
</dbReference>
<dbReference type="GO" id="GO:0004252">
    <property type="term" value="F:serine-type endopeptidase activity"/>
    <property type="evidence" value="ECO:0007669"/>
    <property type="project" value="InterPro"/>
</dbReference>